<accession>A0A433SFL9</accession>
<proteinExistence type="predicted"/>
<protein>
    <submittedName>
        <fullName evidence="1">Uncharacterized protein</fullName>
    </submittedName>
</protein>
<name>A0A433SFL9_9BURK</name>
<comment type="caution">
    <text evidence="1">The sequence shown here is derived from an EMBL/GenBank/DDBJ whole genome shotgun (WGS) entry which is preliminary data.</text>
</comment>
<organism evidence="1 2">
    <name type="scientific">Saezia sanguinis</name>
    <dbReference type="NCBI Taxonomy" id="1965230"/>
    <lineage>
        <taxon>Bacteria</taxon>
        <taxon>Pseudomonadati</taxon>
        <taxon>Pseudomonadota</taxon>
        <taxon>Betaproteobacteria</taxon>
        <taxon>Burkholderiales</taxon>
        <taxon>Saeziaceae</taxon>
        <taxon>Saezia</taxon>
    </lineage>
</organism>
<evidence type="ECO:0000313" key="1">
    <source>
        <dbReference type="EMBL" id="RUS67525.1"/>
    </source>
</evidence>
<dbReference type="Proteomes" id="UP000286947">
    <property type="component" value="Unassembled WGS sequence"/>
</dbReference>
<dbReference type="AlphaFoldDB" id="A0A433SFL9"/>
<dbReference type="OrthoDB" id="2077946at2"/>
<sequence length="202" mass="23382">MNKHIKIDHFLKLDVNYPGNNHVNSIGISDTTLSQVISGHSSNIEFVCTLLEEERRYANDSVRLLSPIRGNDHVGKTGCNFRNMGLTGYVLKFVRLFEQLIQISPHAAKREFLSWPNPHSVFSQLRIWAASKAELVPAHEFMQFLYSVNDEDFWSSYHQKDLMLTLYDRWDDLLPHECIEVVNRIIKGEVIPAWVERAEGEK</sequence>
<keyword evidence="2" id="KW-1185">Reference proteome</keyword>
<evidence type="ECO:0000313" key="2">
    <source>
        <dbReference type="Proteomes" id="UP000286947"/>
    </source>
</evidence>
<gene>
    <name evidence="1" type="ORF">CUZ56_01473</name>
</gene>
<dbReference type="EMBL" id="PQSP01000002">
    <property type="protein sequence ID" value="RUS67525.1"/>
    <property type="molecule type" value="Genomic_DNA"/>
</dbReference>
<dbReference type="RefSeq" id="WP_126979614.1">
    <property type="nucleotide sequence ID" value="NZ_PQSP01000002.1"/>
</dbReference>
<reference evidence="1 2" key="1">
    <citation type="submission" date="2018-01" db="EMBL/GenBank/DDBJ databases">
        <title>Saezia sanguinis gen. nov., sp. nov., in the order Burkholderiales isolated from human blood.</title>
        <authorList>
            <person name="Medina-Pascual M.J."/>
            <person name="Valdezate S."/>
            <person name="Monzon S."/>
            <person name="Cuesta I."/>
            <person name="Carrasco G."/>
            <person name="Villalon P."/>
            <person name="Saez-Nieto J.A."/>
        </authorList>
    </citation>
    <scope>NUCLEOTIDE SEQUENCE [LARGE SCALE GENOMIC DNA]</scope>
    <source>
        <strain evidence="1 2">CNM695-12</strain>
    </source>
</reference>